<dbReference type="EMBL" id="JAFKCV010000025">
    <property type="protein sequence ID" value="MBN7827712.1"/>
    <property type="molecule type" value="Genomic_DNA"/>
</dbReference>
<keyword evidence="2" id="KW-1185">Reference proteome</keyword>
<evidence type="ECO:0000313" key="2">
    <source>
        <dbReference type="Proteomes" id="UP000664654"/>
    </source>
</evidence>
<dbReference type="RefSeq" id="WP_206575821.1">
    <property type="nucleotide sequence ID" value="NZ_JAFKCV010000025.1"/>
</dbReference>
<gene>
    <name evidence="1" type="ORF">J0A66_20945</name>
</gene>
<proteinExistence type="predicted"/>
<comment type="caution">
    <text evidence="1">The sequence shown here is derived from an EMBL/GenBank/DDBJ whole genome shotgun (WGS) entry which is preliminary data.</text>
</comment>
<evidence type="ECO:0000313" key="1">
    <source>
        <dbReference type="EMBL" id="MBN7827712.1"/>
    </source>
</evidence>
<sequence length="179" mass="20347">MKSRGEYLKSLVEANTRDDVVNIVALAEQLGCALLIEQANVPEKGVLVPPNRKRIERPLILLQKSNSQEENHTLIALLLADYILHNDPNRTRRFGCDTFFLRELRQFRTSRQLFLATRLAMPESVIEKVSDLNFDTLAYARRSRLLNNFINCVFHSTEVGGLLGMIDSLDIGPANLLRL</sequence>
<reference evidence="1" key="1">
    <citation type="submission" date="2021-03" db="EMBL/GenBank/DDBJ databases">
        <title>novel species isolated from a fishpond in China.</title>
        <authorList>
            <person name="Lu H."/>
            <person name="Cai Z."/>
        </authorList>
    </citation>
    <scope>NUCLEOTIDE SEQUENCE</scope>
    <source>
        <strain evidence="1">JCM 30855</strain>
    </source>
</reference>
<organism evidence="1 2">
    <name type="scientific">Bowmanella dokdonensis</name>
    <dbReference type="NCBI Taxonomy" id="751969"/>
    <lineage>
        <taxon>Bacteria</taxon>
        <taxon>Pseudomonadati</taxon>
        <taxon>Pseudomonadota</taxon>
        <taxon>Gammaproteobacteria</taxon>
        <taxon>Alteromonadales</taxon>
        <taxon>Alteromonadaceae</taxon>
        <taxon>Bowmanella</taxon>
    </lineage>
</organism>
<protein>
    <submittedName>
        <fullName evidence="1">Uncharacterized protein</fullName>
    </submittedName>
</protein>
<dbReference type="AlphaFoldDB" id="A0A939DSU1"/>
<accession>A0A939DSU1</accession>
<name>A0A939DSU1_9ALTE</name>
<dbReference type="Proteomes" id="UP000664654">
    <property type="component" value="Unassembled WGS sequence"/>
</dbReference>